<dbReference type="KEGG" id="ccam:M5D45_12880"/>
<dbReference type="RefSeq" id="WP_250024745.1">
    <property type="nucleotide sequence ID" value="NZ_CP097330.1"/>
</dbReference>
<protein>
    <submittedName>
        <fullName evidence="1">Uncharacterized protein</fullName>
    </submittedName>
</protein>
<reference evidence="1" key="2">
    <citation type="submission" date="2022-05" db="EMBL/GenBank/DDBJ databases">
        <authorList>
            <person name="Kunte H.-J."/>
        </authorList>
    </citation>
    <scope>NUCLEOTIDE SEQUENCE</scope>
    <source>
        <strain evidence="1">G5</strain>
    </source>
</reference>
<proteinExistence type="predicted"/>
<gene>
    <name evidence="1" type="ORF">M5D45_12880</name>
</gene>
<dbReference type="AlphaFoldDB" id="A0AAE9L038"/>
<accession>A0AAE9L038</accession>
<reference evidence="1" key="1">
    <citation type="journal article" date="2022" name="Microbiol. Resour. Announc.">
        <title>Genome Sequence of Cupriavidus campinensis Strain G5, a Member of a Bacterial Consortium Capable of Polyethylene Degradation.</title>
        <authorList>
            <person name="Schneider B."/>
            <person name="Pfeiffer F."/>
            <person name="Dyall-Smith M."/>
            <person name="Kunte H.J."/>
        </authorList>
    </citation>
    <scope>NUCLEOTIDE SEQUENCE</scope>
    <source>
        <strain evidence="1">G5</strain>
    </source>
</reference>
<evidence type="ECO:0000313" key="1">
    <source>
        <dbReference type="EMBL" id="URF03417.1"/>
    </source>
</evidence>
<dbReference type="EMBL" id="CP097330">
    <property type="protein sequence ID" value="URF03417.1"/>
    <property type="molecule type" value="Genomic_DNA"/>
</dbReference>
<organism evidence="1 2">
    <name type="scientific">Cupriavidus campinensis</name>
    <dbReference type="NCBI Taxonomy" id="151783"/>
    <lineage>
        <taxon>Bacteria</taxon>
        <taxon>Pseudomonadati</taxon>
        <taxon>Pseudomonadota</taxon>
        <taxon>Betaproteobacteria</taxon>
        <taxon>Burkholderiales</taxon>
        <taxon>Burkholderiaceae</taxon>
        <taxon>Cupriavidus</taxon>
    </lineage>
</organism>
<evidence type="ECO:0000313" key="2">
    <source>
        <dbReference type="Proteomes" id="UP001056132"/>
    </source>
</evidence>
<name>A0AAE9L038_9BURK</name>
<dbReference type="Proteomes" id="UP001056132">
    <property type="component" value="Chromosome 1"/>
</dbReference>
<sequence length="413" mass="45666">MSSSISSSEAIASRVSPWRVAVCSAAAALAVAGALEGLTRWHEARTADAMPHSVAEMYAEFPRARIFGREIGTQTIAHNVALFSGAQGAASVTSGYVGTSRSKVIRPEHFGIAHAANGSGNSYSEISFGLLLQAEALRHAFPNVKRVYIESSLLLRKPGRLFAEPDHRKYLPLLKQVMPLHEGLPADESMRQTLAAIETPKSGKFDWHPHLLKYRSDLRVSNYVAPTEATQGIDINADPLLKALTPTGERRELSRSLTPKGDQLPEIKADNIKVQRLRETEASAPWDGLYDMVARWGEAHDIEVVFYQPPVRSDLYAFQQRNGLALHVADMQRVAKQYGTPFIDMNRPDLHFQDDWALFSDEDHLETCTGSGLLTLALEDGYRQFKDRGELLPVVDAQKLLAGRQDALKICRG</sequence>